<dbReference type="InterPro" id="IPR029044">
    <property type="entry name" value="Nucleotide-diphossugar_trans"/>
</dbReference>
<keyword evidence="1" id="KW-0472">Membrane</keyword>
<protein>
    <submittedName>
        <fullName evidence="2">GT2 family glycosyltransferase</fullName>
    </submittedName>
</protein>
<dbReference type="GO" id="GO:0016740">
    <property type="term" value="F:transferase activity"/>
    <property type="evidence" value="ECO:0007669"/>
    <property type="project" value="UniProtKB-KW"/>
</dbReference>
<keyword evidence="1" id="KW-1133">Transmembrane helix</keyword>
<feature type="transmembrane region" description="Helical" evidence="1">
    <location>
        <begin position="463"/>
        <end position="481"/>
    </location>
</feature>
<dbReference type="Pfam" id="PF13641">
    <property type="entry name" value="Glyco_tranf_2_3"/>
    <property type="match status" value="1"/>
</dbReference>
<keyword evidence="2" id="KW-0808">Transferase</keyword>
<feature type="transmembrane region" description="Helical" evidence="1">
    <location>
        <begin position="550"/>
        <end position="571"/>
    </location>
</feature>
<dbReference type="PANTHER" id="PTHR43685">
    <property type="entry name" value="GLYCOSYLTRANSFERASE"/>
    <property type="match status" value="1"/>
</dbReference>
<feature type="transmembrane region" description="Helical" evidence="1">
    <location>
        <begin position="406"/>
        <end position="429"/>
    </location>
</feature>
<evidence type="ECO:0000313" key="3">
    <source>
        <dbReference type="Proteomes" id="UP000231742"/>
    </source>
</evidence>
<accession>A0A2M9D7W3</accession>
<feature type="transmembrane region" description="Helical" evidence="1">
    <location>
        <begin position="892"/>
        <end position="912"/>
    </location>
</feature>
<evidence type="ECO:0000313" key="2">
    <source>
        <dbReference type="EMBL" id="PJJ81817.1"/>
    </source>
</evidence>
<gene>
    <name evidence="2" type="ORF">CLV85_0999</name>
</gene>
<dbReference type="Gene3D" id="3.90.550.10">
    <property type="entry name" value="Spore Coat Polysaccharide Biosynthesis Protein SpsA, Chain A"/>
    <property type="match status" value="1"/>
</dbReference>
<comment type="caution">
    <text evidence="2">The sequence shown here is derived from an EMBL/GenBank/DDBJ whole genome shotgun (WGS) entry which is preliminary data.</text>
</comment>
<keyword evidence="3" id="KW-1185">Reference proteome</keyword>
<dbReference type="EMBL" id="PGFH01000001">
    <property type="protein sequence ID" value="PJJ81817.1"/>
    <property type="molecule type" value="Genomic_DNA"/>
</dbReference>
<dbReference type="AlphaFoldDB" id="A0A2M9D7W3"/>
<feature type="transmembrane region" description="Helical" evidence="1">
    <location>
        <begin position="488"/>
        <end position="506"/>
    </location>
</feature>
<dbReference type="Proteomes" id="UP000231742">
    <property type="component" value="Unassembled WGS sequence"/>
</dbReference>
<keyword evidence="1" id="KW-0812">Transmembrane</keyword>
<dbReference type="RefSeq" id="WP_100388470.1">
    <property type="nucleotide sequence ID" value="NZ_BMZU01000001.1"/>
</dbReference>
<feature type="transmembrane region" description="Helical" evidence="1">
    <location>
        <begin position="679"/>
        <end position="702"/>
    </location>
</feature>
<feature type="transmembrane region" description="Helical" evidence="1">
    <location>
        <begin position="436"/>
        <end position="457"/>
    </location>
</feature>
<feature type="transmembrane region" description="Helical" evidence="1">
    <location>
        <begin position="621"/>
        <end position="643"/>
    </location>
</feature>
<dbReference type="InterPro" id="IPR050834">
    <property type="entry name" value="Glycosyltransf_2"/>
</dbReference>
<evidence type="ECO:0000256" key="1">
    <source>
        <dbReference type="SAM" id="Phobius"/>
    </source>
</evidence>
<feature type="transmembrane region" description="Helical" evidence="1">
    <location>
        <begin position="709"/>
        <end position="729"/>
    </location>
</feature>
<dbReference type="PANTHER" id="PTHR43685:SF3">
    <property type="entry name" value="SLR2126 PROTEIN"/>
    <property type="match status" value="1"/>
</dbReference>
<name>A0A2M9D7W3_9MICO</name>
<dbReference type="SUPFAM" id="SSF53448">
    <property type="entry name" value="Nucleotide-diphospho-sugar transferases"/>
    <property type="match status" value="1"/>
</dbReference>
<feature type="transmembrane region" description="Helical" evidence="1">
    <location>
        <begin position="248"/>
        <end position="269"/>
    </location>
</feature>
<feature type="transmembrane region" description="Helical" evidence="1">
    <location>
        <begin position="358"/>
        <end position="386"/>
    </location>
</feature>
<feature type="transmembrane region" description="Helical" evidence="1">
    <location>
        <begin position="655"/>
        <end position="673"/>
    </location>
</feature>
<feature type="transmembrane region" description="Helical" evidence="1">
    <location>
        <begin position="512"/>
        <end position="543"/>
    </location>
</feature>
<dbReference type="OrthoDB" id="3734530at2"/>
<organism evidence="2 3">
    <name type="scientific">Salinibacterium amurskyense</name>
    <dbReference type="NCBI Taxonomy" id="205941"/>
    <lineage>
        <taxon>Bacteria</taxon>
        <taxon>Bacillati</taxon>
        <taxon>Actinomycetota</taxon>
        <taxon>Actinomycetes</taxon>
        <taxon>Micrococcales</taxon>
        <taxon>Microbacteriaceae</taxon>
        <taxon>Salinibacterium</taxon>
    </lineage>
</organism>
<sequence length="936" mass="98280">MQPRVTAVLVARNGAKYLPRTLAAIAAQTRRPDSVIAVDADSSDNSLAIMAESAPAQIADAHGQRTFGGAISSALQTAAPQASENEWLWLLAHDSAPDPHALSALLGAVEIAPSVAVAGPKLVRWDNPSVISNFGETLTPLGRSVGLVNDELDQAQHDVQTDTLGVAGAGMLVRRQVWAALGGFDPKLTSVDAALDFCVRARLAGHRVVAVADARVASSGGPELFGKRSVSAAAHNRVQRFAQLHRRLVYAPGFTVPLHWLTLLPLAILRSLGHLVAKRPTAVAGEFAAAFAAIFDGGVVAARRNLRRNKRLGFAAVDPLRMSWAELREMRAHERHGDSPDAAFEVARPKFFSNGGAWTVLLAGILGMLAFSRFVDAAALSGGALLPLSTTVSELWQHVGYGWNDLAQQVVAADPFAVVLAVLGSLTFWNPSFSIVLLYLVALPLAALAAWLCAASISERTWAPTIAAAAWTVAPSFLVSLGEGQLGAVLAHILLPWLVLTVLRAAHNWAMAALAALLFAAIAASAPSLIPALVIAMVAWIVVRPKATHRLLWIVIPAAALFTPLVIQQWARGNFWAIFADPGVPVAREASAGWQLAIGSVVPGSNGWSSLLAALGLNDRYGPLLVALMLAPFAALALMSLFVPGTRRAVPSLALALLGFVTAVAATHVAVSASGESVVGIWAAPGLSLYWLGLSGAVTVAIDSLDRHATLPAVVALLGILGLSAAPLWSLASGMTAVEASNGRLLPAFVAAESTQRDGLGTLQLTVTSDSTISVDLHRGRGSGLDEQSTLAATNTELSDAEVRNATLAGNIASRSGYEIARELNDLQVAFVVLTPATNADASETRQRIIEALDGNSLLNPIGDTAQGYLWHYPDLREKEIPVGASNTETRWGQIVLAGQGLIFGLTLLLAIPTTRRRRLKAAKAESAVTVIEANE</sequence>
<feature type="transmembrane region" description="Helical" evidence="1">
    <location>
        <begin position="281"/>
        <end position="302"/>
    </location>
</feature>
<reference evidence="2 3" key="1">
    <citation type="submission" date="2017-11" db="EMBL/GenBank/DDBJ databases">
        <title>Genomic Encyclopedia of Archaeal and Bacterial Type Strains, Phase II (KMG-II): From Individual Species to Whole Genera.</title>
        <authorList>
            <person name="Goeker M."/>
        </authorList>
    </citation>
    <scope>NUCLEOTIDE SEQUENCE [LARGE SCALE GENOMIC DNA]</scope>
    <source>
        <strain evidence="2 3">DSM 16400</strain>
    </source>
</reference>
<proteinExistence type="predicted"/>